<evidence type="ECO:0000313" key="1">
    <source>
        <dbReference type="EMBL" id="URW75026.1"/>
    </source>
</evidence>
<sequence>MGLLAHGASAQATGDYYPTEEGLEAPLVAPTPPAGAAATLRLPERDATGHWATPNRDLTPAAAAWHLRAALNVAALGCRGAQDAQRIAAYNALLAGKRELLTTAEVTLRAEYRARYADAWQPQHDGAMTRLYNFFAQPTSQAAFCAEADVVLAEAVAATPEAYQAMAAAALARLQAPFTAFYDSYARYQVAAAQWRTRGQPQVAVASVVPVGPVATAMTVAMQR</sequence>
<protein>
    <submittedName>
        <fullName evidence="1">Uncharacterized protein</fullName>
    </submittedName>
</protein>
<gene>
    <name evidence="1" type="ORF">M9980_10695</name>
</gene>
<dbReference type="Proteomes" id="UP001055580">
    <property type="component" value="Chromosome"/>
</dbReference>
<dbReference type="RefSeq" id="WP_250750512.1">
    <property type="nucleotide sequence ID" value="NZ_CP098401.1"/>
</dbReference>
<reference evidence="1" key="1">
    <citation type="submission" date="2022-05" db="EMBL/GenBank/DDBJ databases">
        <title>Sphingomonas sp. strain RMG20 Genome sequencing and assembly.</title>
        <authorList>
            <person name="Kim I."/>
        </authorList>
    </citation>
    <scope>NUCLEOTIDE SEQUENCE</scope>
    <source>
        <strain evidence="1">RMG20</strain>
    </source>
</reference>
<name>A0ABY4TRK7_9SPHN</name>
<accession>A0ABY4TRK7</accession>
<dbReference type="EMBL" id="CP098401">
    <property type="protein sequence ID" value="URW75026.1"/>
    <property type="molecule type" value="Genomic_DNA"/>
</dbReference>
<organism evidence="1 2">
    <name type="scientific">Sphingomonas donggukensis</name>
    <dbReference type="NCBI Taxonomy" id="2949093"/>
    <lineage>
        <taxon>Bacteria</taxon>
        <taxon>Pseudomonadati</taxon>
        <taxon>Pseudomonadota</taxon>
        <taxon>Alphaproteobacteria</taxon>
        <taxon>Sphingomonadales</taxon>
        <taxon>Sphingomonadaceae</taxon>
        <taxon>Sphingomonas</taxon>
    </lineage>
</organism>
<proteinExistence type="predicted"/>
<evidence type="ECO:0000313" key="2">
    <source>
        <dbReference type="Proteomes" id="UP001055580"/>
    </source>
</evidence>
<keyword evidence="2" id="KW-1185">Reference proteome</keyword>